<dbReference type="Proteomes" id="UP000619118">
    <property type="component" value="Unassembled WGS sequence"/>
</dbReference>
<organism evidence="1 2">
    <name type="scientific">Shewanella litoralis</name>
    <dbReference type="NCBI Taxonomy" id="2282700"/>
    <lineage>
        <taxon>Bacteria</taxon>
        <taxon>Pseudomonadati</taxon>
        <taxon>Pseudomonadota</taxon>
        <taxon>Gammaproteobacteria</taxon>
        <taxon>Alteromonadales</taxon>
        <taxon>Shewanellaceae</taxon>
        <taxon>Shewanella</taxon>
    </lineage>
</organism>
<gene>
    <name evidence="1" type="ORF">GCM10009411_06020</name>
</gene>
<sequence>MLKANIIDPLSVLFGFGWANFAVKKWLIRVRDKPKGLTEVVKSNGLNRVRFNGNECPGD</sequence>
<dbReference type="EMBL" id="BMQX01000003">
    <property type="protein sequence ID" value="GGQ08092.1"/>
    <property type="molecule type" value="Genomic_DNA"/>
</dbReference>
<evidence type="ECO:0000313" key="2">
    <source>
        <dbReference type="Proteomes" id="UP000619118"/>
    </source>
</evidence>
<accession>A0ABQ2R0Y5</accession>
<reference evidence="2" key="1">
    <citation type="journal article" date="2019" name="Int. J. Syst. Evol. Microbiol.">
        <title>The Global Catalogue of Microorganisms (GCM) 10K type strain sequencing project: providing services to taxonomists for standard genome sequencing and annotation.</title>
        <authorList>
            <consortium name="The Broad Institute Genomics Platform"/>
            <consortium name="The Broad Institute Genome Sequencing Center for Infectious Disease"/>
            <person name="Wu L."/>
            <person name="Ma J."/>
        </authorList>
    </citation>
    <scope>NUCLEOTIDE SEQUENCE [LARGE SCALE GENOMIC DNA]</scope>
    <source>
        <strain evidence="2">JCM 32306</strain>
    </source>
</reference>
<keyword evidence="2" id="KW-1185">Reference proteome</keyword>
<proteinExistence type="predicted"/>
<comment type="caution">
    <text evidence="1">The sequence shown here is derived from an EMBL/GenBank/DDBJ whole genome shotgun (WGS) entry which is preliminary data.</text>
</comment>
<protein>
    <submittedName>
        <fullName evidence="1">Uncharacterized protein</fullName>
    </submittedName>
</protein>
<name>A0ABQ2R0Y5_9GAMM</name>
<evidence type="ECO:0000313" key="1">
    <source>
        <dbReference type="EMBL" id="GGQ08092.1"/>
    </source>
</evidence>